<dbReference type="Proteomes" id="UP000000768">
    <property type="component" value="Chromosome 4"/>
</dbReference>
<dbReference type="AlphaFoldDB" id="A0A194YPQ0"/>
<reference evidence="2 3" key="1">
    <citation type="journal article" date="2009" name="Nature">
        <title>The Sorghum bicolor genome and the diversification of grasses.</title>
        <authorList>
            <person name="Paterson A.H."/>
            <person name="Bowers J.E."/>
            <person name="Bruggmann R."/>
            <person name="Dubchak I."/>
            <person name="Grimwood J."/>
            <person name="Gundlach H."/>
            <person name="Haberer G."/>
            <person name="Hellsten U."/>
            <person name="Mitros T."/>
            <person name="Poliakov A."/>
            <person name="Schmutz J."/>
            <person name="Spannagl M."/>
            <person name="Tang H."/>
            <person name="Wang X."/>
            <person name="Wicker T."/>
            <person name="Bharti A.K."/>
            <person name="Chapman J."/>
            <person name="Feltus F.A."/>
            <person name="Gowik U."/>
            <person name="Grigoriev I.V."/>
            <person name="Lyons E."/>
            <person name="Maher C.A."/>
            <person name="Martis M."/>
            <person name="Narechania A."/>
            <person name="Otillar R.P."/>
            <person name="Penning B.W."/>
            <person name="Salamov A.A."/>
            <person name="Wang Y."/>
            <person name="Zhang L."/>
            <person name="Carpita N.C."/>
            <person name="Freeling M."/>
            <person name="Gingle A.R."/>
            <person name="Hash C.T."/>
            <person name="Keller B."/>
            <person name="Klein P."/>
            <person name="Kresovich S."/>
            <person name="McCann M.C."/>
            <person name="Ming R."/>
            <person name="Peterson D.G."/>
            <person name="Mehboob-ur-Rahman"/>
            <person name="Ware D."/>
            <person name="Westhoff P."/>
            <person name="Mayer K.F."/>
            <person name="Messing J."/>
            <person name="Rokhsar D.S."/>
        </authorList>
    </citation>
    <scope>NUCLEOTIDE SEQUENCE [LARGE SCALE GENOMIC DNA]</scope>
    <source>
        <strain evidence="3">cv. BTx623</strain>
    </source>
</reference>
<sequence>MAFAAQGAQDQKAHNWGASSHACHGRQRRSKAAIQCASSESLFTSGAGSLDATWRQGPPRGSRRQLSDPAYLKHPEKNMSTMAAISRPSGQEAFGHTTYTVTTTWEAKPSRCRFHSSLSCIDRAVMVSCPPSWTSTNGAQKEMSCRPGSLAWTARWPSTKMATESADR</sequence>
<dbReference type="EMBL" id="CM000763">
    <property type="protein sequence ID" value="KXG29805.2"/>
    <property type="molecule type" value="Genomic_DNA"/>
</dbReference>
<evidence type="ECO:0000256" key="1">
    <source>
        <dbReference type="SAM" id="MobiDB-lite"/>
    </source>
</evidence>
<accession>A0A194YPQ0</accession>
<evidence type="ECO:0000313" key="2">
    <source>
        <dbReference type="EMBL" id="KXG29805.2"/>
    </source>
</evidence>
<dbReference type="Gramene" id="KXG29805">
    <property type="protein sequence ID" value="KXG29805"/>
    <property type="gene ID" value="SORBI_3004G092350"/>
</dbReference>
<feature type="region of interest" description="Disordered" evidence="1">
    <location>
        <begin position="1"/>
        <end position="30"/>
    </location>
</feature>
<feature type="region of interest" description="Disordered" evidence="1">
    <location>
        <begin position="48"/>
        <end position="71"/>
    </location>
</feature>
<evidence type="ECO:0000313" key="3">
    <source>
        <dbReference type="Proteomes" id="UP000000768"/>
    </source>
</evidence>
<reference evidence="3" key="2">
    <citation type="journal article" date="2018" name="Plant J.">
        <title>The Sorghum bicolor reference genome: improved assembly, gene annotations, a transcriptome atlas, and signatures of genome organization.</title>
        <authorList>
            <person name="McCormick R.F."/>
            <person name="Truong S.K."/>
            <person name="Sreedasyam A."/>
            <person name="Jenkins J."/>
            <person name="Shu S."/>
            <person name="Sims D."/>
            <person name="Kennedy M."/>
            <person name="Amirebrahimi M."/>
            <person name="Weers B.D."/>
            <person name="McKinley B."/>
            <person name="Mattison A."/>
            <person name="Morishige D.T."/>
            <person name="Grimwood J."/>
            <person name="Schmutz J."/>
            <person name="Mullet J.E."/>
        </authorList>
    </citation>
    <scope>NUCLEOTIDE SEQUENCE [LARGE SCALE GENOMIC DNA]</scope>
    <source>
        <strain evidence="3">cv. BTx623</strain>
    </source>
</reference>
<name>A0A194YPQ0_SORBI</name>
<protein>
    <submittedName>
        <fullName evidence="2">Uncharacterized protein</fullName>
    </submittedName>
</protein>
<organism evidence="2 3">
    <name type="scientific">Sorghum bicolor</name>
    <name type="common">Sorghum</name>
    <name type="synonym">Sorghum vulgare</name>
    <dbReference type="NCBI Taxonomy" id="4558"/>
    <lineage>
        <taxon>Eukaryota</taxon>
        <taxon>Viridiplantae</taxon>
        <taxon>Streptophyta</taxon>
        <taxon>Embryophyta</taxon>
        <taxon>Tracheophyta</taxon>
        <taxon>Spermatophyta</taxon>
        <taxon>Magnoliopsida</taxon>
        <taxon>Liliopsida</taxon>
        <taxon>Poales</taxon>
        <taxon>Poaceae</taxon>
        <taxon>PACMAD clade</taxon>
        <taxon>Panicoideae</taxon>
        <taxon>Andropogonodae</taxon>
        <taxon>Andropogoneae</taxon>
        <taxon>Sorghinae</taxon>
        <taxon>Sorghum</taxon>
    </lineage>
</organism>
<proteinExistence type="predicted"/>
<gene>
    <name evidence="2" type="ORF">SORBI_3004G092350</name>
</gene>
<keyword evidence="3" id="KW-1185">Reference proteome</keyword>
<dbReference type="InParanoid" id="A0A194YPQ0"/>